<dbReference type="Gene3D" id="3.40.50.720">
    <property type="entry name" value="NAD(P)-binding Rossmann-like Domain"/>
    <property type="match status" value="1"/>
</dbReference>
<dbReference type="PANTHER" id="PTHR22604:SF105">
    <property type="entry name" value="TRANS-1,2-DIHYDROBENZENE-1,2-DIOL DEHYDROGENASE"/>
    <property type="match status" value="1"/>
</dbReference>
<proteinExistence type="inferred from homology"/>
<comment type="similarity">
    <text evidence="1">Belongs to the Gfo/Idh/MocA family.</text>
</comment>
<dbReference type="PRINTS" id="PR01775">
    <property type="entry name" value="GLFROXRDTASE"/>
</dbReference>
<dbReference type="Pfam" id="PF22725">
    <property type="entry name" value="GFO_IDH_MocA_C3"/>
    <property type="match status" value="1"/>
</dbReference>
<organism evidence="6 7">
    <name type="scientific">Flavobacterium rhizosphaerae</name>
    <dbReference type="NCBI Taxonomy" id="3163298"/>
    <lineage>
        <taxon>Bacteria</taxon>
        <taxon>Pseudomonadati</taxon>
        <taxon>Bacteroidota</taxon>
        <taxon>Flavobacteriia</taxon>
        <taxon>Flavobacteriales</taxon>
        <taxon>Flavobacteriaceae</taxon>
        <taxon>Flavobacterium</taxon>
    </lineage>
</organism>
<evidence type="ECO:0000256" key="3">
    <source>
        <dbReference type="SAM" id="SignalP"/>
    </source>
</evidence>
<dbReference type="InterPro" id="IPR008354">
    <property type="entry name" value="Glc-Fru_OxRdtase_bac"/>
</dbReference>
<keyword evidence="3" id="KW-0732">Signal</keyword>
<dbReference type="SUPFAM" id="SSF55347">
    <property type="entry name" value="Glyceraldehyde-3-phosphate dehydrogenase-like, C-terminal domain"/>
    <property type="match status" value="1"/>
</dbReference>
<feature type="domain" description="Gfo/Idh/MocA-like oxidoreductase N-terminal" evidence="4">
    <location>
        <begin position="63"/>
        <end position="185"/>
    </location>
</feature>
<accession>A0ABW8YRJ1</accession>
<dbReference type="InterPro" id="IPR006311">
    <property type="entry name" value="TAT_signal"/>
</dbReference>
<dbReference type="PANTHER" id="PTHR22604">
    <property type="entry name" value="OXIDOREDUCTASES"/>
    <property type="match status" value="1"/>
</dbReference>
<evidence type="ECO:0000259" key="5">
    <source>
        <dbReference type="Pfam" id="PF22725"/>
    </source>
</evidence>
<evidence type="ECO:0000259" key="4">
    <source>
        <dbReference type="Pfam" id="PF01408"/>
    </source>
</evidence>
<keyword evidence="7" id="KW-1185">Reference proteome</keyword>
<dbReference type="InterPro" id="IPR050984">
    <property type="entry name" value="Gfo/Idh/MocA_domain"/>
</dbReference>
<name>A0ABW8YRJ1_9FLAO</name>
<dbReference type="InterPro" id="IPR000683">
    <property type="entry name" value="Gfo/Idh/MocA-like_OxRdtase_N"/>
</dbReference>
<reference evidence="6 7" key="1">
    <citation type="submission" date="2024-06" db="EMBL/GenBank/DDBJ databases">
        <authorList>
            <person name="Kaempfer P."/>
            <person name="Viver T."/>
        </authorList>
    </citation>
    <scope>NUCLEOTIDE SEQUENCE [LARGE SCALE GENOMIC DNA]</scope>
    <source>
        <strain evidence="6 7">ST-119</strain>
    </source>
</reference>
<dbReference type="SUPFAM" id="SSF51735">
    <property type="entry name" value="NAD(P)-binding Rossmann-fold domains"/>
    <property type="match status" value="1"/>
</dbReference>
<dbReference type="PROSITE" id="PS51318">
    <property type="entry name" value="TAT"/>
    <property type="match status" value="1"/>
</dbReference>
<dbReference type="RefSeq" id="WP_408083135.1">
    <property type="nucleotide sequence ID" value="NZ_JBELPZ010000001.1"/>
</dbReference>
<evidence type="ECO:0000313" key="6">
    <source>
        <dbReference type="EMBL" id="MFL9842908.1"/>
    </source>
</evidence>
<dbReference type="Gene3D" id="3.30.360.10">
    <property type="entry name" value="Dihydrodipicolinate Reductase, domain 2"/>
    <property type="match status" value="1"/>
</dbReference>
<protein>
    <submittedName>
        <fullName evidence="6">Gfo/Idh/MocA family oxidoreductase</fullName>
    </submittedName>
</protein>
<feature type="domain" description="GFO/IDH/MocA-like oxidoreductase" evidence="5">
    <location>
        <begin position="195"/>
        <end position="313"/>
    </location>
</feature>
<evidence type="ECO:0000313" key="7">
    <source>
        <dbReference type="Proteomes" id="UP001629156"/>
    </source>
</evidence>
<gene>
    <name evidence="6" type="ORF">ABS766_00620</name>
</gene>
<feature type="signal peptide" evidence="3">
    <location>
        <begin position="1"/>
        <end position="31"/>
    </location>
</feature>
<comment type="caution">
    <text evidence="6">The sequence shown here is derived from an EMBL/GenBank/DDBJ whole genome shotgun (WGS) entry which is preliminary data.</text>
</comment>
<dbReference type="Proteomes" id="UP001629156">
    <property type="component" value="Unassembled WGS sequence"/>
</dbReference>
<evidence type="ECO:0000256" key="1">
    <source>
        <dbReference type="ARBA" id="ARBA00010928"/>
    </source>
</evidence>
<dbReference type="EMBL" id="JBELPZ010000001">
    <property type="protein sequence ID" value="MFL9842908.1"/>
    <property type="molecule type" value="Genomic_DNA"/>
</dbReference>
<evidence type="ECO:0000256" key="2">
    <source>
        <dbReference type="ARBA" id="ARBA00023002"/>
    </source>
</evidence>
<dbReference type="InterPro" id="IPR055170">
    <property type="entry name" value="GFO_IDH_MocA-like_dom"/>
</dbReference>
<dbReference type="InterPro" id="IPR036291">
    <property type="entry name" value="NAD(P)-bd_dom_sf"/>
</dbReference>
<dbReference type="Pfam" id="PF01408">
    <property type="entry name" value="GFO_IDH_MocA"/>
    <property type="match status" value="1"/>
</dbReference>
<sequence>MKKPLPYSRRNFLKNVSLTLGASAITAPSFAFIPDDANPQNQTSLPDTLPGAATTVNKDKLGLALVGLGQYSTHQLAPALQETKNVYLAGIVTGTPTKAKAWKKKYNIPDSNIYNYENFDDIINNKDIDIVYVVLPNSMHAEYVIRAAKAKKHVICEKPMATSVEDAERMVQACKENGVQLSVGYRLHYEPFNKRVMELGQQQVYGKVKTIKANFSGNFANGSLDVWRLNKEMAGGGPLMDLGVYCLQGACYTVGKTPVAVTAQFGEVTKPLIFHDVEQSIKWKMYFDDGAVAECETSYADNGNELSAVAEKGWWKLNPAYNYNGKKGETSDGKIDLPDIFEQAYQMDAQAESFQKNKQSITPGEMGLRDLKIITAIYQSAREGGKKIMLT</sequence>
<feature type="chain" id="PRO_5046638528" evidence="3">
    <location>
        <begin position="32"/>
        <end position="391"/>
    </location>
</feature>
<keyword evidence="2" id="KW-0560">Oxidoreductase</keyword>